<gene>
    <name evidence="1" type="ORF">OGAPHI_007332</name>
</gene>
<organism evidence="1 2">
    <name type="scientific">Ogataea philodendri</name>
    <dbReference type="NCBI Taxonomy" id="1378263"/>
    <lineage>
        <taxon>Eukaryota</taxon>
        <taxon>Fungi</taxon>
        <taxon>Dikarya</taxon>
        <taxon>Ascomycota</taxon>
        <taxon>Saccharomycotina</taxon>
        <taxon>Pichiomycetes</taxon>
        <taxon>Pichiales</taxon>
        <taxon>Pichiaceae</taxon>
        <taxon>Ogataea</taxon>
    </lineage>
</organism>
<dbReference type="AlphaFoldDB" id="A0A9P8NVH1"/>
<proteinExistence type="predicted"/>
<name>A0A9P8NVH1_9ASCO</name>
<accession>A0A9P8NVH1</accession>
<comment type="caution">
    <text evidence="1">The sequence shown here is derived from an EMBL/GenBank/DDBJ whole genome shotgun (WGS) entry which is preliminary data.</text>
</comment>
<sequence>MDKNPLIIDNVPGMKVNRSRSSTSDLSKSYTEVRLARISFQDSWDLVPEVGQIGLGKLVNGPLGKDMVVFELCRTQHVVESDPIWLVLGICLDKVVEIANTIRVSGHAEGLEDIVVEPGLESTSCFQSLVEGAVWNNGVGSCDLIAEFYGFLEVRLFKQSLQHNVVNLDVRLEDGVLGSSLGGEHVEQRVRLFDVIIFGQGSKKRVFQSLELRLRHVALMGLVEVQTLVELFAAQVSVDHDIVSCAVWLDALSEQLVNALDSQKLLWSVRAHMGVEKLVPRVDLRLGARLDQLSPKSQRLLVLGRDVVDFHEHGVRFLGELDLALLLGHKNSFEQRLHGVCRNPEDCRMVNSLLNNRESGTEALSLFKAWSLLNNKCPRPRTAEYMSLSIPETASSRPANKSEIETVVSLVKTLKEDIGLRPLAFASA</sequence>
<evidence type="ECO:0000313" key="2">
    <source>
        <dbReference type="Proteomes" id="UP000769157"/>
    </source>
</evidence>
<reference evidence="1" key="1">
    <citation type="journal article" date="2021" name="Open Biol.">
        <title>Shared evolutionary footprints suggest mitochondrial oxidative damage underlies multiple complex I losses in fungi.</title>
        <authorList>
            <person name="Schikora-Tamarit M.A."/>
            <person name="Marcet-Houben M."/>
            <person name="Nosek J."/>
            <person name="Gabaldon T."/>
        </authorList>
    </citation>
    <scope>NUCLEOTIDE SEQUENCE</scope>
    <source>
        <strain evidence="1">CBS6075</strain>
    </source>
</reference>
<evidence type="ECO:0000313" key="1">
    <source>
        <dbReference type="EMBL" id="KAH3660127.1"/>
    </source>
</evidence>
<keyword evidence="2" id="KW-1185">Reference proteome</keyword>
<protein>
    <submittedName>
        <fullName evidence="1">Uncharacterized protein</fullName>
    </submittedName>
</protein>
<reference evidence="1" key="2">
    <citation type="submission" date="2021-01" db="EMBL/GenBank/DDBJ databases">
        <authorList>
            <person name="Schikora-Tamarit M.A."/>
        </authorList>
    </citation>
    <scope>NUCLEOTIDE SEQUENCE</scope>
    <source>
        <strain evidence="1">CBS6075</strain>
    </source>
</reference>
<dbReference type="RefSeq" id="XP_046057838.1">
    <property type="nucleotide sequence ID" value="XM_046208717.1"/>
</dbReference>
<dbReference type="Proteomes" id="UP000769157">
    <property type="component" value="Unassembled WGS sequence"/>
</dbReference>
<dbReference type="EMBL" id="JAEUBE010000511">
    <property type="protein sequence ID" value="KAH3660127.1"/>
    <property type="molecule type" value="Genomic_DNA"/>
</dbReference>
<dbReference type="GeneID" id="70239296"/>